<dbReference type="InterPro" id="IPR029052">
    <property type="entry name" value="Metallo-depent_PP-like"/>
</dbReference>
<organism evidence="4 5">
    <name type="scientific">Streptomyces luteolus</name>
    <dbReference type="NCBI Taxonomy" id="3043615"/>
    <lineage>
        <taxon>Bacteria</taxon>
        <taxon>Bacillati</taxon>
        <taxon>Actinomycetota</taxon>
        <taxon>Actinomycetes</taxon>
        <taxon>Kitasatosporales</taxon>
        <taxon>Streptomycetaceae</taxon>
        <taxon>Streptomyces</taxon>
    </lineage>
</organism>
<protein>
    <submittedName>
        <fullName evidence="4">CapA family protein</fullName>
        <ecNumber evidence="4">3.1.-.-</ecNumber>
    </submittedName>
</protein>
<evidence type="ECO:0000256" key="2">
    <source>
        <dbReference type="SAM" id="MobiDB-lite"/>
    </source>
</evidence>
<name>A0ABT6SWT8_9ACTN</name>
<sequence length="434" mass="45920">MSRPISRPTCLTHLTHLTCLTYLTRPARPRRPARPARRARHGAAALTALLLGATACATEQHTPPTGPGTPNAESSPKPGGPKPGASANGAGQPRAFTLAASGDVLPHDSIIRQAAADADGDGYDFRKIFAGAKPVISKADLALCHMETVYGADGDYSGYPAFKSPPQIARALADTGYDGCSTASNHTLDDGADGIDRTLGALDEAGVKHAGSARTEKEARTTTMLSAGGAKVAHIAATYGTNGYPLPEGRPWAVDPLDKDKVIAKARAAREAGADIVVFSPHWGTEWQDEPDAEQLRLAEELTASRTAGRPDIDLIIGTHAHVPQAYEKVNGTWVVYGMGDQVAGEMINHDGAQDDRGNQSTIGRFTFTPPKSPGGRWKVTRAEFVPFFFDTEAGRALNLDEAAQRGEYEETRDQVRGVVLSRGAGKQGLTSAR</sequence>
<evidence type="ECO:0000313" key="4">
    <source>
        <dbReference type="EMBL" id="MDI3420041.1"/>
    </source>
</evidence>
<reference evidence="4 5" key="1">
    <citation type="submission" date="2023-05" db="EMBL/GenBank/DDBJ databases">
        <title>Draft genome sequence of Streptomyces sp. B-S-A12 isolated from a cave soil in Thailand.</title>
        <authorList>
            <person name="Chamroensaksri N."/>
            <person name="Muangham S."/>
        </authorList>
    </citation>
    <scope>NUCLEOTIDE SEQUENCE [LARGE SCALE GENOMIC DNA]</scope>
    <source>
        <strain evidence="4 5">B-S-A12</strain>
    </source>
</reference>
<evidence type="ECO:0000256" key="1">
    <source>
        <dbReference type="ARBA" id="ARBA00005662"/>
    </source>
</evidence>
<evidence type="ECO:0000259" key="3">
    <source>
        <dbReference type="SMART" id="SM00854"/>
    </source>
</evidence>
<dbReference type="RefSeq" id="WP_282535927.1">
    <property type="nucleotide sequence ID" value="NZ_JASCIS010000014.1"/>
</dbReference>
<dbReference type="GO" id="GO:0016787">
    <property type="term" value="F:hydrolase activity"/>
    <property type="evidence" value="ECO:0007669"/>
    <property type="project" value="UniProtKB-KW"/>
</dbReference>
<comment type="similarity">
    <text evidence="1">Belongs to the CapA family.</text>
</comment>
<keyword evidence="4" id="KW-0378">Hydrolase</keyword>
<dbReference type="SUPFAM" id="SSF56300">
    <property type="entry name" value="Metallo-dependent phosphatases"/>
    <property type="match status" value="1"/>
</dbReference>
<dbReference type="CDD" id="cd07381">
    <property type="entry name" value="MPP_CapA"/>
    <property type="match status" value="1"/>
</dbReference>
<accession>A0ABT6SWT8</accession>
<evidence type="ECO:0000313" key="5">
    <source>
        <dbReference type="Proteomes" id="UP001237105"/>
    </source>
</evidence>
<keyword evidence="5" id="KW-1185">Reference proteome</keyword>
<dbReference type="InterPro" id="IPR019079">
    <property type="entry name" value="Capsule_synth_CapA"/>
</dbReference>
<proteinExistence type="inferred from homology"/>
<dbReference type="Proteomes" id="UP001237105">
    <property type="component" value="Unassembled WGS sequence"/>
</dbReference>
<dbReference type="PANTHER" id="PTHR33393">
    <property type="entry name" value="POLYGLUTAMINE SYNTHESIS ACCESSORY PROTEIN RV0574C-RELATED"/>
    <property type="match status" value="1"/>
</dbReference>
<feature type="domain" description="Capsule synthesis protein CapA" evidence="3">
    <location>
        <begin position="97"/>
        <end position="346"/>
    </location>
</feature>
<dbReference type="PANTHER" id="PTHR33393:SF13">
    <property type="entry name" value="PGA BIOSYNTHESIS PROTEIN CAPA"/>
    <property type="match status" value="1"/>
</dbReference>
<dbReference type="InterPro" id="IPR052169">
    <property type="entry name" value="CW_Biosynth-Accessory"/>
</dbReference>
<dbReference type="Gene3D" id="3.60.21.10">
    <property type="match status" value="1"/>
</dbReference>
<dbReference type="Pfam" id="PF09587">
    <property type="entry name" value="PGA_cap"/>
    <property type="match status" value="1"/>
</dbReference>
<dbReference type="SMART" id="SM00854">
    <property type="entry name" value="PGA_cap"/>
    <property type="match status" value="1"/>
</dbReference>
<gene>
    <name evidence="4" type="ORF">QIT00_15970</name>
</gene>
<feature type="region of interest" description="Disordered" evidence="2">
    <location>
        <begin position="58"/>
        <end position="92"/>
    </location>
</feature>
<comment type="caution">
    <text evidence="4">The sequence shown here is derived from an EMBL/GenBank/DDBJ whole genome shotgun (WGS) entry which is preliminary data.</text>
</comment>
<dbReference type="EMBL" id="JASCIS010000014">
    <property type="protein sequence ID" value="MDI3420041.1"/>
    <property type="molecule type" value="Genomic_DNA"/>
</dbReference>
<dbReference type="EC" id="3.1.-.-" evidence="4"/>